<gene>
    <name evidence="6" type="ORF">SAMEA1982600_03608</name>
</gene>
<keyword evidence="5" id="KW-0119">Carbohydrate metabolism</keyword>
<dbReference type="EMBL" id="FKBS01000025">
    <property type="protein sequence ID" value="SAI45755.1"/>
    <property type="molecule type" value="Genomic_DNA"/>
</dbReference>
<keyword evidence="4" id="KW-0460">Magnesium</keyword>
<evidence type="ECO:0000313" key="6">
    <source>
        <dbReference type="EMBL" id="SAI45755.1"/>
    </source>
</evidence>
<dbReference type="PANTHER" id="PTHR31609:SF1">
    <property type="entry name" value="CARBOHYDRATE DEACETYLASE"/>
    <property type="match status" value="1"/>
</dbReference>
<comment type="cofactor">
    <cofactor evidence="1">
        <name>Mg(2+)</name>
        <dbReference type="ChEBI" id="CHEBI:18420"/>
    </cofactor>
</comment>
<dbReference type="PANTHER" id="PTHR31609">
    <property type="entry name" value="YDJC DEACETYLASE FAMILY MEMBER"/>
    <property type="match status" value="1"/>
</dbReference>
<evidence type="ECO:0000256" key="2">
    <source>
        <dbReference type="ARBA" id="ARBA00022723"/>
    </source>
</evidence>
<dbReference type="AlphaFoldDB" id="A0A157QIE0"/>
<evidence type="ECO:0000256" key="5">
    <source>
        <dbReference type="ARBA" id="ARBA00023277"/>
    </source>
</evidence>
<dbReference type="InterPro" id="IPR006879">
    <property type="entry name" value="YdjC-like"/>
</dbReference>
<evidence type="ECO:0000256" key="3">
    <source>
        <dbReference type="ARBA" id="ARBA00022801"/>
    </source>
</evidence>
<dbReference type="CDD" id="cd10807">
    <property type="entry name" value="YdjC_like_3"/>
    <property type="match status" value="1"/>
</dbReference>
<organism evidence="6 7">
    <name type="scientific">Bordetella ansorpii</name>
    <dbReference type="NCBI Taxonomy" id="288768"/>
    <lineage>
        <taxon>Bacteria</taxon>
        <taxon>Pseudomonadati</taxon>
        <taxon>Pseudomonadota</taxon>
        <taxon>Betaproteobacteria</taxon>
        <taxon>Burkholderiales</taxon>
        <taxon>Alcaligenaceae</taxon>
        <taxon>Bordetella</taxon>
    </lineage>
</organism>
<dbReference type="SUPFAM" id="SSF88713">
    <property type="entry name" value="Glycoside hydrolase/deacetylase"/>
    <property type="match status" value="1"/>
</dbReference>
<dbReference type="GO" id="GO:0019213">
    <property type="term" value="F:deacetylase activity"/>
    <property type="evidence" value="ECO:0007669"/>
    <property type="project" value="TreeGrafter"/>
</dbReference>
<sequence length="293" mass="31473">MRDDLWAETGDRRRIIVCADDFGMNSAVDEGILGLVDMGRVSAVSCLSTGPAFAAHATAARDAGVDLGLHLNLTEPMEGSPGLSLPGLIASAYAGLLDASWIDAAIRCQLDAFELAVRRAPDYVDGHQHVHQLPVVRRRLLAALRERYGHGQPWLRCTVPGAQQGQRPADVFKARVIGALGARALRRQAREGGWGQNNGLLGVYGLSGGAAAYSQRLYAWLRAARDGDLLMCHPAAPSASYPDGLSAQRAAEYEVLSRPALSTWLEVNRVYVSRFGALRRHGARESGMVHAAS</sequence>
<dbReference type="GO" id="GO:0016787">
    <property type="term" value="F:hydrolase activity"/>
    <property type="evidence" value="ECO:0007669"/>
    <property type="project" value="UniProtKB-KW"/>
</dbReference>
<accession>A0A157QIE0</accession>
<dbReference type="InterPro" id="IPR011330">
    <property type="entry name" value="Glyco_hydro/deAcase_b/a-brl"/>
</dbReference>
<protein>
    <submittedName>
        <fullName evidence="6">Uncharacterized protein conserved in bacteria</fullName>
    </submittedName>
</protein>
<keyword evidence="3" id="KW-0378">Hydrolase</keyword>
<dbReference type="Proteomes" id="UP000077037">
    <property type="component" value="Unassembled WGS sequence"/>
</dbReference>
<reference evidence="6 7" key="1">
    <citation type="submission" date="2016-03" db="EMBL/GenBank/DDBJ databases">
        <authorList>
            <consortium name="Pathogen Informatics"/>
        </authorList>
    </citation>
    <scope>NUCLEOTIDE SEQUENCE [LARGE SCALE GENOMIC DNA]</scope>
    <source>
        <strain evidence="6 7">NCTC13364</strain>
    </source>
</reference>
<dbReference type="Gene3D" id="3.20.20.370">
    <property type="entry name" value="Glycoside hydrolase/deacetylase"/>
    <property type="match status" value="1"/>
</dbReference>
<dbReference type="GO" id="GO:0046872">
    <property type="term" value="F:metal ion binding"/>
    <property type="evidence" value="ECO:0007669"/>
    <property type="project" value="UniProtKB-KW"/>
</dbReference>
<proteinExistence type="predicted"/>
<keyword evidence="2" id="KW-0479">Metal-binding</keyword>
<evidence type="ECO:0000256" key="4">
    <source>
        <dbReference type="ARBA" id="ARBA00022842"/>
    </source>
</evidence>
<evidence type="ECO:0000313" key="7">
    <source>
        <dbReference type="Proteomes" id="UP000077037"/>
    </source>
</evidence>
<dbReference type="GO" id="GO:0005975">
    <property type="term" value="P:carbohydrate metabolic process"/>
    <property type="evidence" value="ECO:0007669"/>
    <property type="project" value="InterPro"/>
</dbReference>
<evidence type="ECO:0000256" key="1">
    <source>
        <dbReference type="ARBA" id="ARBA00001946"/>
    </source>
</evidence>
<dbReference type="Pfam" id="PF04794">
    <property type="entry name" value="YdjC"/>
    <property type="match status" value="1"/>
</dbReference>
<name>A0A157QIE0_9BORD</name>